<keyword evidence="2" id="KW-1185">Reference proteome</keyword>
<evidence type="ECO:0000313" key="1">
    <source>
        <dbReference type="EMBL" id="MBC6678284.1"/>
    </source>
</evidence>
<dbReference type="AlphaFoldDB" id="A0A923SQI3"/>
<dbReference type="EMBL" id="JACRYT010000001">
    <property type="protein sequence ID" value="MBC6678284.1"/>
    <property type="molecule type" value="Genomic_DNA"/>
</dbReference>
<dbReference type="Proteomes" id="UP000602647">
    <property type="component" value="Unassembled WGS sequence"/>
</dbReference>
<evidence type="ECO:0000313" key="2">
    <source>
        <dbReference type="Proteomes" id="UP000602647"/>
    </source>
</evidence>
<protein>
    <submittedName>
        <fullName evidence="1">Uncharacterized protein</fullName>
    </submittedName>
</protein>
<organism evidence="1 2">
    <name type="scientific">Zhenpiania hominis</name>
    <dbReference type="NCBI Taxonomy" id="2763644"/>
    <lineage>
        <taxon>Bacteria</taxon>
        <taxon>Bacillati</taxon>
        <taxon>Bacillota</taxon>
        <taxon>Clostridia</taxon>
        <taxon>Peptostreptococcales</taxon>
        <taxon>Anaerovoracaceae</taxon>
        <taxon>Zhenpiania</taxon>
    </lineage>
</organism>
<reference evidence="1" key="1">
    <citation type="submission" date="2020-08" db="EMBL/GenBank/DDBJ databases">
        <title>Genome public.</title>
        <authorList>
            <person name="Liu C."/>
            <person name="Sun Q."/>
        </authorList>
    </citation>
    <scope>NUCLEOTIDE SEQUENCE</scope>
    <source>
        <strain evidence="1">BX12</strain>
    </source>
</reference>
<comment type="caution">
    <text evidence="1">The sequence shown here is derived from an EMBL/GenBank/DDBJ whole genome shotgun (WGS) entry which is preliminary data.</text>
</comment>
<name>A0A923SQI3_9FIRM</name>
<proteinExistence type="predicted"/>
<sequence>MKYKLTWKEKGKKKGERFSIFVKAQNMEKAIGKGFKELFPYERETYSLIKCETIEKEKKKKTIEERLFYAAVKEREQFLK</sequence>
<gene>
    <name evidence="1" type="ORF">H9L42_00370</name>
</gene>
<dbReference type="RefSeq" id="WP_187301486.1">
    <property type="nucleotide sequence ID" value="NZ_JACRYT010000001.1"/>
</dbReference>
<accession>A0A923SQI3</accession>